<reference evidence="8" key="1">
    <citation type="journal article" date="2019" name="Int. J. Syst. Evol. Microbiol.">
        <title>The Global Catalogue of Microorganisms (GCM) 10K type strain sequencing project: providing services to taxonomists for standard genome sequencing and annotation.</title>
        <authorList>
            <consortium name="The Broad Institute Genomics Platform"/>
            <consortium name="The Broad Institute Genome Sequencing Center for Infectious Disease"/>
            <person name="Wu L."/>
            <person name="Ma J."/>
        </authorList>
    </citation>
    <scope>NUCLEOTIDE SEQUENCE [LARGE SCALE GENOMIC DNA]</scope>
    <source>
        <strain evidence="8">JCM 19125</strain>
    </source>
</reference>
<evidence type="ECO:0000256" key="3">
    <source>
        <dbReference type="ARBA" id="ARBA00022630"/>
    </source>
</evidence>
<accession>A0ABP9FEI1</accession>
<feature type="domain" description="Pyridine nucleotide-disulphide oxidoreductase dimerisation" evidence="5">
    <location>
        <begin position="355"/>
        <end position="461"/>
    </location>
</feature>
<dbReference type="SUPFAM" id="SSF55424">
    <property type="entry name" value="FAD/NAD-linked reductases, dimerisation (C-terminal) domain"/>
    <property type="match status" value="1"/>
</dbReference>
<comment type="cofactor">
    <cofactor evidence="1">
        <name>FAD</name>
        <dbReference type="ChEBI" id="CHEBI:57692"/>
    </cofactor>
</comment>
<dbReference type="SUPFAM" id="SSF51905">
    <property type="entry name" value="FAD/NAD(P)-binding domain"/>
    <property type="match status" value="1"/>
</dbReference>
<gene>
    <name evidence="7" type="ORF">GCM10025789_17130</name>
</gene>
<dbReference type="PRINTS" id="PR00368">
    <property type="entry name" value="FADPNR"/>
</dbReference>
<keyword evidence="3" id="KW-0285">Flavoprotein</keyword>
<dbReference type="PRINTS" id="PR00411">
    <property type="entry name" value="PNDRDTASEI"/>
</dbReference>
<dbReference type="InterPro" id="IPR001100">
    <property type="entry name" value="Pyr_nuc-diS_OxRdtase"/>
</dbReference>
<protein>
    <submittedName>
        <fullName evidence="7">NAD(P)/FAD-dependent oxidoreductase</fullName>
    </submittedName>
</protein>
<dbReference type="InterPro" id="IPR023753">
    <property type="entry name" value="FAD/NAD-binding_dom"/>
</dbReference>
<dbReference type="InterPro" id="IPR016156">
    <property type="entry name" value="FAD/NAD-linked_Rdtase_dimer_sf"/>
</dbReference>
<dbReference type="Gene3D" id="3.30.390.30">
    <property type="match status" value="1"/>
</dbReference>
<name>A0ABP9FEI1_9ACTN</name>
<evidence type="ECO:0000313" key="8">
    <source>
        <dbReference type="Proteomes" id="UP001501521"/>
    </source>
</evidence>
<evidence type="ECO:0000256" key="4">
    <source>
        <dbReference type="ARBA" id="ARBA00022827"/>
    </source>
</evidence>
<comment type="caution">
    <text evidence="7">The sequence shown here is derived from an EMBL/GenBank/DDBJ whole genome shotgun (WGS) entry which is preliminary data.</text>
</comment>
<dbReference type="PANTHER" id="PTHR43014:SF2">
    <property type="entry name" value="MERCURIC REDUCTASE"/>
    <property type="match status" value="1"/>
</dbReference>
<dbReference type="InterPro" id="IPR036188">
    <property type="entry name" value="FAD/NAD-bd_sf"/>
</dbReference>
<comment type="similarity">
    <text evidence="2">Belongs to the class-I pyridine nucleotide-disulfide oxidoreductase family.</text>
</comment>
<evidence type="ECO:0000256" key="1">
    <source>
        <dbReference type="ARBA" id="ARBA00001974"/>
    </source>
</evidence>
<dbReference type="Pfam" id="PF07992">
    <property type="entry name" value="Pyr_redox_2"/>
    <property type="match status" value="1"/>
</dbReference>
<keyword evidence="8" id="KW-1185">Reference proteome</keyword>
<evidence type="ECO:0000256" key="2">
    <source>
        <dbReference type="ARBA" id="ARBA00007532"/>
    </source>
</evidence>
<sequence length="477" mass="49442">METTAFDLIVIGAGSTGENVADQAIHGGLSVAVVESDLVGGDCSYWACMPSKALIRPGEALRAARAVKGAAAAVTGSLDPAAVLQRRDSFTSGWDDSGQVEWLEGTGATLVRGTGRITGEREVTVETDDGPVVLIARHAVAVCTGTEPNIPDIEGLRDARPWTTKDVTSAQQVPGSLAILGGGVAACELASAFASLGSDVTLIARHTLLGTMEAFAGEAVARRLRARGVQVRTGAGATRVERSGGTVTLTLSDGELVEAAELLVATGRRPRTGGLGLDVLGLDADDYLTVDDTLRVEGHDWLYAVGDINGRALLTHQGKYQARAAGDVIAARAAGQPVEDDTWGRHAATADHGAVPQVVFTDPQVASVGLTGKAAGERGIAARTVEYDLAQVAGASLHADDYQGKACLVIDEGKGTVVGATFVGPDVAELLHAATIAVVGEVPLHRLWHAVPAYPTMSEVWLRLLEATGDDFRTARR</sequence>
<dbReference type="Pfam" id="PF02852">
    <property type="entry name" value="Pyr_redox_dim"/>
    <property type="match status" value="1"/>
</dbReference>
<dbReference type="PANTHER" id="PTHR43014">
    <property type="entry name" value="MERCURIC REDUCTASE"/>
    <property type="match status" value="1"/>
</dbReference>
<evidence type="ECO:0000259" key="6">
    <source>
        <dbReference type="Pfam" id="PF07992"/>
    </source>
</evidence>
<dbReference type="Proteomes" id="UP001501521">
    <property type="component" value="Unassembled WGS sequence"/>
</dbReference>
<feature type="domain" description="FAD/NAD(P)-binding" evidence="6">
    <location>
        <begin position="6"/>
        <end position="317"/>
    </location>
</feature>
<dbReference type="EMBL" id="BAABLV010000026">
    <property type="protein sequence ID" value="GAA4899474.1"/>
    <property type="molecule type" value="Genomic_DNA"/>
</dbReference>
<dbReference type="InterPro" id="IPR004099">
    <property type="entry name" value="Pyr_nucl-diS_OxRdtase_dimer"/>
</dbReference>
<dbReference type="PIRSF" id="PIRSF000350">
    <property type="entry name" value="Mercury_reductase_MerA"/>
    <property type="match status" value="1"/>
</dbReference>
<evidence type="ECO:0000313" key="7">
    <source>
        <dbReference type="EMBL" id="GAA4899474.1"/>
    </source>
</evidence>
<proteinExistence type="inferred from homology"/>
<dbReference type="RefSeq" id="WP_345581870.1">
    <property type="nucleotide sequence ID" value="NZ_BAABLV010000026.1"/>
</dbReference>
<organism evidence="7 8">
    <name type="scientific">Tessaracoccus lubricantis</name>
    <dbReference type="NCBI Taxonomy" id="545543"/>
    <lineage>
        <taxon>Bacteria</taxon>
        <taxon>Bacillati</taxon>
        <taxon>Actinomycetota</taxon>
        <taxon>Actinomycetes</taxon>
        <taxon>Propionibacteriales</taxon>
        <taxon>Propionibacteriaceae</taxon>
        <taxon>Tessaracoccus</taxon>
    </lineage>
</organism>
<evidence type="ECO:0000259" key="5">
    <source>
        <dbReference type="Pfam" id="PF02852"/>
    </source>
</evidence>
<dbReference type="Gene3D" id="3.50.50.60">
    <property type="entry name" value="FAD/NAD(P)-binding domain"/>
    <property type="match status" value="2"/>
</dbReference>
<keyword evidence="4" id="KW-0274">FAD</keyword>